<comment type="caution">
    <text evidence="1">The sequence shown here is derived from an EMBL/GenBank/DDBJ whole genome shotgun (WGS) entry which is preliminary data.</text>
</comment>
<evidence type="ECO:0000313" key="1">
    <source>
        <dbReference type="EMBL" id="RUS27021.1"/>
    </source>
</evidence>
<sequence>MPYTHLQERDIEFLRRNAPLEIPPEVGVVIPNDAGDEVGGRDAVSAARREEPALSLDKGSTCGDGGCVSIQTTPHLVLIDEALVNNPGRILDDLVDPLAVSQGLVALMIRHDRLALALMRLDIAADFRWEIWVVGL</sequence>
<keyword evidence="2" id="KW-1185">Reference proteome</keyword>
<protein>
    <submittedName>
        <fullName evidence="1">Uncharacterized protein</fullName>
    </submittedName>
</protein>
<accession>A0A433QB85</accession>
<name>A0A433QB85_9FUNG</name>
<organism evidence="1 2">
    <name type="scientific">Jimgerdemannia flammicorona</name>
    <dbReference type="NCBI Taxonomy" id="994334"/>
    <lineage>
        <taxon>Eukaryota</taxon>
        <taxon>Fungi</taxon>
        <taxon>Fungi incertae sedis</taxon>
        <taxon>Mucoromycota</taxon>
        <taxon>Mucoromycotina</taxon>
        <taxon>Endogonomycetes</taxon>
        <taxon>Endogonales</taxon>
        <taxon>Endogonaceae</taxon>
        <taxon>Jimgerdemannia</taxon>
    </lineage>
</organism>
<dbReference type="Proteomes" id="UP000274822">
    <property type="component" value="Unassembled WGS sequence"/>
</dbReference>
<reference evidence="1 2" key="1">
    <citation type="journal article" date="2018" name="New Phytol.">
        <title>Phylogenomics of Endogonaceae and evolution of mycorrhizas within Mucoromycota.</title>
        <authorList>
            <person name="Chang Y."/>
            <person name="Desiro A."/>
            <person name="Na H."/>
            <person name="Sandor L."/>
            <person name="Lipzen A."/>
            <person name="Clum A."/>
            <person name="Barry K."/>
            <person name="Grigoriev I.V."/>
            <person name="Martin F.M."/>
            <person name="Stajich J.E."/>
            <person name="Smith M.E."/>
            <person name="Bonito G."/>
            <person name="Spatafora J.W."/>
        </authorList>
    </citation>
    <scope>NUCLEOTIDE SEQUENCE [LARGE SCALE GENOMIC DNA]</scope>
    <source>
        <strain evidence="1 2">AD002</strain>
    </source>
</reference>
<evidence type="ECO:0000313" key="2">
    <source>
        <dbReference type="Proteomes" id="UP000274822"/>
    </source>
</evidence>
<dbReference type="EMBL" id="RBNJ01009215">
    <property type="protein sequence ID" value="RUS27021.1"/>
    <property type="molecule type" value="Genomic_DNA"/>
</dbReference>
<proteinExistence type="predicted"/>
<dbReference type="AlphaFoldDB" id="A0A433QB85"/>
<gene>
    <name evidence="1" type="ORF">BC938DRAFT_483825</name>
</gene>